<keyword evidence="2" id="KW-1185">Reference proteome</keyword>
<dbReference type="OrthoDB" id="4819569at2759"/>
<name>A0A9P9AMZ1_9HYPO</name>
<dbReference type="EMBL" id="JAGPYM010000017">
    <property type="protein sequence ID" value="KAH6885883.1"/>
    <property type="molecule type" value="Genomic_DNA"/>
</dbReference>
<comment type="caution">
    <text evidence="1">The sequence shown here is derived from an EMBL/GenBank/DDBJ whole genome shotgun (WGS) entry which is preliminary data.</text>
</comment>
<proteinExistence type="predicted"/>
<reference evidence="1 2" key="1">
    <citation type="journal article" date="2021" name="Nat. Commun.">
        <title>Genetic determinants of endophytism in the Arabidopsis root mycobiome.</title>
        <authorList>
            <person name="Mesny F."/>
            <person name="Miyauchi S."/>
            <person name="Thiergart T."/>
            <person name="Pickel B."/>
            <person name="Atanasova L."/>
            <person name="Karlsson M."/>
            <person name="Huettel B."/>
            <person name="Barry K.W."/>
            <person name="Haridas S."/>
            <person name="Chen C."/>
            <person name="Bauer D."/>
            <person name="Andreopoulos W."/>
            <person name="Pangilinan J."/>
            <person name="LaButti K."/>
            <person name="Riley R."/>
            <person name="Lipzen A."/>
            <person name="Clum A."/>
            <person name="Drula E."/>
            <person name="Henrissat B."/>
            <person name="Kohler A."/>
            <person name="Grigoriev I.V."/>
            <person name="Martin F.M."/>
            <person name="Hacquard S."/>
        </authorList>
    </citation>
    <scope>NUCLEOTIDE SEQUENCE [LARGE SCALE GENOMIC DNA]</scope>
    <source>
        <strain evidence="1 2">MPI-CAGE-CH-0241</strain>
    </source>
</reference>
<accession>A0A9P9AMZ1</accession>
<protein>
    <submittedName>
        <fullName evidence="1">Uncharacterized protein</fullName>
    </submittedName>
</protein>
<evidence type="ECO:0000313" key="1">
    <source>
        <dbReference type="EMBL" id="KAH6885883.1"/>
    </source>
</evidence>
<dbReference type="Proteomes" id="UP000777438">
    <property type="component" value="Unassembled WGS sequence"/>
</dbReference>
<gene>
    <name evidence="1" type="ORF">B0T10DRAFT_563869</name>
</gene>
<dbReference type="AlphaFoldDB" id="A0A9P9AMZ1"/>
<organism evidence="1 2">
    <name type="scientific">Thelonectria olida</name>
    <dbReference type="NCBI Taxonomy" id="1576542"/>
    <lineage>
        <taxon>Eukaryota</taxon>
        <taxon>Fungi</taxon>
        <taxon>Dikarya</taxon>
        <taxon>Ascomycota</taxon>
        <taxon>Pezizomycotina</taxon>
        <taxon>Sordariomycetes</taxon>
        <taxon>Hypocreomycetidae</taxon>
        <taxon>Hypocreales</taxon>
        <taxon>Nectriaceae</taxon>
        <taxon>Thelonectria</taxon>
    </lineage>
</organism>
<sequence>MCHHTKIRAHASVHASVCAAPGTVCRNPTHSLSSSVISRHCRYHACRRVVSGRACPMAKYPGEALCREHMRCTAVENGMSCAMNVKDVASERFHFCAEFHLCTFPSCENQRLRRNGEDLQFCNDHRCDHDGCRNAKDAAGPYCRLHTCEGTHCTSFVSGDTERFCERHRRCARPSCSRFCHLRENDVASPYCGAHYCEFTDCENERDAGAHCVEHTCEEPGCARGVDAAKAMYCKEHECKTRGCRMKRLGREYCPYHDGILAMDGVDGSALWAVVTKMVTTITTKTSAAGKQNVTALCMRACGCASAMGASSGGVKTSGWRRLSTAAATNAWSQSATDSEGRLQWPWVSAWRCYSVTDTVVDTRDAATE</sequence>
<evidence type="ECO:0000313" key="2">
    <source>
        <dbReference type="Proteomes" id="UP000777438"/>
    </source>
</evidence>